<feature type="region of interest" description="Disordered" evidence="1">
    <location>
        <begin position="147"/>
        <end position="190"/>
    </location>
</feature>
<evidence type="ECO:0000313" key="3">
    <source>
        <dbReference type="EMBL" id="KZT06794.1"/>
    </source>
</evidence>
<dbReference type="RefSeq" id="XP_040764534.1">
    <property type="nucleotide sequence ID" value="XM_040914409.1"/>
</dbReference>
<feature type="region of interest" description="Disordered" evidence="1">
    <location>
        <begin position="314"/>
        <end position="387"/>
    </location>
</feature>
<accession>A0A165EDE3</accession>
<feature type="compositionally biased region" description="Low complexity" evidence="1">
    <location>
        <begin position="119"/>
        <end position="133"/>
    </location>
</feature>
<reference evidence="3 4" key="1">
    <citation type="journal article" date="2016" name="Mol. Biol. Evol.">
        <title>Comparative Genomics of Early-Diverging Mushroom-Forming Fungi Provides Insights into the Origins of Lignocellulose Decay Capabilities.</title>
        <authorList>
            <person name="Nagy L.G."/>
            <person name="Riley R."/>
            <person name="Tritt A."/>
            <person name="Adam C."/>
            <person name="Daum C."/>
            <person name="Floudas D."/>
            <person name="Sun H."/>
            <person name="Yadav J.S."/>
            <person name="Pangilinan J."/>
            <person name="Larsson K.H."/>
            <person name="Matsuura K."/>
            <person name="Barry K."/>
            <person name="Labutti K."/>
            <person name="Kuo R."/>
            <person name="Ohm R.A."/>
            <person name="Bhattacharya S.S."/>
            <person name="Shirouzu T."/>
            <person name="Yoshinaga Y."/>
            <person name="Martin F.M."/>
            <person name="Grigoriev I.V."/>
            <person name="Hibbett D.S."/>
        </authorList>
    </citation>
    <scope>NUCLEOTIDE SEQUENCE [LARGE SCALE GENOMIC DNA]</scope>
    <source>
        <strain evidence="3 4">93-53</strain>
    </source>
</reference>
<feature type="region of interest" description="Disordered" evidence="1">
    <location>
        <begin position="19"/>
        <end position="41"/>
    </location>
</feature>
<evidence type="ECO:0000313" key="4">
    <source>
        <dbReference type="Proteomes" id="UP000076871"/>
    </source>
</evidence>
<feature type="chain" id="PRO_5007857120" evidence="2">
    <location>
        <begin position="22"/>
        <end position="387"/>
    </location>
</feature>
<protein>
    <submittedName>
        <fullName evidence="3">Uncharacterized protein</fullName>
    </submittedName>
</protein>
<proteinExistence type="predicted"/>
<feature type="compositionally biased region" description="Basic and acidic residues" evidence="1">
    <location>
        <begin position="73"/>
        <end position="118"/>
    </location>
</feature>
<evidence type="ECO:0000256" key="2">
    <source>
        <dbReference type="SAM" id="SignalP"/>
    </source>
</evidence>
<dbReference type="EMBL" id="KV427622">
    <property type="protein sequence ID" value="KZT06794.1"/>
    <property type="molecule type" value="Genomic_DNA"/>
</dbReference>
<dbReference type="AlphaFoldDB" id="A0A165EDE3"/>
<keyword evidence="2" id="KW-0732">Signal</keyword>
<feature type="compositionally biased region" description="Polar residues" evidence="1">
    <location>
        <begin position="202"/>
        <end position="222"/>
    </location>
</feature>
<sequence>MRSPVVAFSLIAAAAVSSASAANFPKSPDLSTGSLSPPADFLENRPGVISNYVHGKRRDIPAGLGTVNAAVHDPPRPNRDLVAHERRAPGERRVGSDRADARQDDGHAPPPRPEHPRPADGATGCNTGNTNAANVAGVEQNSPLAVVTGNPDGGVSCTGNVHGEPADQTGQLGSGESVVSPDAAPEEGSDVFNTNISDLLGQNDTSSSDNAIDSNAGETNDIAQPAFNANGYPIYPGTRTTQARRGLSTLTPTDARSSLYEVVNSTSQIAIRDEHHHHQALIRRLKMSGARVPRSGADVDSAYENDPVLDHVTAEGKPGESTQGAAIPGIGTPQHPGGNAYPGAVGSSRGGRVIESGNVINGEGASNVPGAGGRSQSGTAVGGNGVL</sequence>
<dbReference type="InParanoid" id="A0A165EDE3"/>
<dbReference type="GeneID" id="63831436"/>
<organism evidence="3 4">
    <name type="scientific">Laetiporus sulphureus 93-53</name>
    <dbReference type="NCBI Taxonomy" id="1314785"/>
    <lineage>
        <taxon>Eukaryota</taxon>
        <taxon>Fungi</taxon>
        <taxon>Dikarya</taxon>
        <taxon>Basidiomycota</taxon>
        <taxon>Agaricomycotina</taxon>
        <taxon>Agaricomycetes</taxon>
        <taxon>Polyporales</taxon>
        <taxon>Laetiporus</taxon>
    </lineage>
</organism>
<gene>
    <name evidence="3" type="ORF">LAESUDRAFT_812482</name>
</gene>
<name>A0A165EDE3_9APHY</name>
<feature type="signal peptide" evidence="2">
    <location>
        <begin position="1"/>
        <end position="21"/>
    </location>
</feature>
<dbReference type="OrthoDB" id="10347455at2759"/>
<keyword evidence="4" id="KW-1185">Reference proteome</keyword>
<feature type="compositionally biased region" description="Gly residues" evidence="1">
    <location>
        <begin position="370"/>
        <end position="387"/>
    </location>
</feature>
<dbReference type="Proteomes" id="UP000076871">
    <property type="component" value="Unassembled WGS sequence"/>
</dbReference>
<feature type="region of interest" description="Disordered" evidence="1">
    <location>
        <begin position="202"/>
        <end position="246"/>
    </location>
</feature>
<evidence type="ECO:0000256" key="1">
    <source>
        <dbReference type="SAM" id="MobiDB-lite"/>
    </source>
</evidence>
<feature type="region of interest" description="Disordered" evidence="1">
    <location>
        <begin position="65"/>
        <end position="133"/>
    </location>
</feature>